<sequence length="157" mass="18195">MELWLLIVGTDYLISNIRRIKNKNGKISEGSIHKGHGYAVTKISKNNNYRSVNIHRLVAEVFIPNPENKPFVNHINGRVQLLNRMITQGSLSERYFQVGIGHLKYQVHHLVALAFYLKEQGKDYVNHIDRNPTNNKVSNLKWCTQKENMQHAISHKL</sequence>
<name>A0A9N9H3C0_9GLOM</name>
<protein>
    <submittedName>
        <fullName evidence="2">4761_t:CDS:1</fullName>
    </submittedName>
</protein>
<reference evidence="2" key="1">
    <citation type="submission" date="2021-06" db="EMBL/GenBank/DDBJ databases">
        <authorList>
            <person name="Kallberg Y."/>
            <person name="Tangrot J."/>
            <person name="Rosling A."/>
        </authorList>
    </citation>
    <scope>NUCLEOTIDE SEQUENCE</scope>
    <source>
        <strain evidence="2">UK204</strain>
    </source>
</reference>
<proteinExistence type="predicted"/>
<evidence type="ECO:0000313" key="3">
    <source>
        <dbReference type="Proteomes" id="UP000789570"/>
    </source>
</evidence>
<gene>
    <name evidence="2" type="ORF">FCALED_LOCUS11195</name>
</gene>
<evidence type="ECO:0000313" key="2">
    <source>
        <dbReference type="EMBL" id="CAG8653642.1"/>
    </source>
</evidence>
<dbReference type="OrthoDB" id="447635at2759"/>
<dbReference type="Pfam" id="PF13392">
    <property type="entry name" value="HNH_3"/>
    <property type="match status" value="1"/>
</dbReference>
<evidence type="ECO:0000259" key="1">
    <source>
        <dbReference type="Pfam" id="PF13392"/>
    </source>
</evidence>
<dbReference type="InterPro" id="IPR003615">
    <property type="entry name" value="HNH_nuc"/>
</dbReference>
<dbReference type="SUPFAM" id="SSF54060">
    <property type="entry name" value="His-Me finger endonucleases"/>
    <property type="match status" value="2"/>
</dbReference>
<accession>A0A9N9H3C0</accession>
<organism evidence="2 3">
    <name type="scientific">Funneliformis caledonium</name>
    <dbReference type="NCBI Taxonomy" id="1117310"/>
    <lineage>
        <taxon>Eukaryota</taxon>
        <taxon>Fungi</taxon>
        <taxon>Fungi incertae sedis</taxon>
        <taxon>Mucoromycota</taxon>
        <taxon>Glomeromycotina</taxon>
        <taxon>Glomeromycetes</taxon>
        <taxon>Glomerales</taxon>
        <taxon>Glomeraceae</taxon>
        <taxon>Funneliformis</taxon>
    </lineage>
</organism>
<feature type="domain" description="HNH nuclease" evidence="1">
    <location>
        <begin position="105"/>
        <end position="150"/>
    </location>
</feature>
<dbReference type="AlphaFoldDB" id="A0A9N9H3C0"/>
<dbReference type="InterPro" id="IPR044925">
    <property type="entry name" value="His-Me_finger_sf"/>
</dbReference>
<dbReference type="Gene3D" id="3.90.75.20">
    <property type="match status" value="2"/>
</dbReference>
<keyword evidence="3" id="KW-1185">Reference proteome</keyword>
<dbReference type="Proteomes" id="UP000789570">
    <property type="component" value="Unassembled WGS sequence"/>
</dbReference>
<dbReference type="EMBL" id="CAJVPQ010004544">
    <property type="protein sequence ID" value="CAG8653642.1"/>
    <property type="molecule type" value="Genomic_DNA"/>
</dbReference>
<comment type="caution">
    <text evidence="2">The sequence shown here is derived from an EMBL/GenBank/DDBJ whole genome shotgun (WGS) entry which is preliminary data.</text>
</comment>